<dbReference type="PIRSF" id="PIRSF001430">
    <property type="entry name" value="tRNA_psdUrid_synth"/>
    <property type="match status" value="1"/>
</dbReference>
<evidence type="ECO:0000313" key="8">
    <source>
        <dbReference type="Proteomes" id="UP001476282"/>
    </source>
</evidence>
<comment type="caution">
    <text evidence="4">Lacks conserved residue(s) required for the propagation of feature annotation.</text>
</comment>
<dbReference type="SUPFAM" id="SSF55120">
    <property type="entry name" value="Pseudouridine synthase"/>
    <property type="match status" value="1"/>
</dbReference>
<dbReference type="InterPro" id="IPR020103">
    <property type="entry name" value="PsdUridine_synth_cat_dom_sf"/>
</dbReference>
<keyword evidence="2 4" id="KW-0819">tRNA processing</keyword>
<dbReference type="InterPro" id="IPR001406">
    <property type="entry name" value="PsdUridine_synth_TruA"/>
</dbReference>
<dbReference type="Proteomes" id="UP001476282">
    <property type="component" value="Unassembled WGS sequence"/>
</dbReference>
<dbReference type="EC" id="5.4.99.12" evidence="4"/>
<evidence type="ECO:0000256" key="3">
    <source>
        <dbReference type="ARBA" id="ARBA00023235"/>
    </source>
</evidence>
<dbReference type="InterPro" id="IPR020097">
    <property type="entry name" value="PsdUridine_synth_TruA_a/b_dom"/>
</dbReference>
<feature type="domain" description="Pseudouridine synthase I TruA alpha/beta" evidence="6">
    <location>
        <begin position="156"/>
        <end position="264"/>
    </location>
</feature>
<evidence type="ECO:0000259" key="6">
    <source>
        <dbReference type="Pfam" id="PF01416"/>
    </source>
</evidence>
<dbReference type="HAMAP" id="MF_00171">
    <property type="entry name" value="TruA"/>
    <property type="match status" value="1"/>
</dbReference>
<dbReference type="PANTHER" id="PTHR11142">
    <property type="entry name" value="PSEUDOURIDYLATE SYNTHASE"/>
    <property type="match status" value="1"/>
</dbReference>
<accession>A0ABP9UN17</accession>
<comment type="caution">
    <text evidence="7">The sequence shown here is derived from an EMBL/GenBank/DDBJ whole genome shotgun (WGS) entry which is preliminary data.</text>
</comment>
<comment type="similarity">
    <text evidence="1 4 5">Belongs to the tRNA pseudouridine synthase TruA family.</text>
</comment>
<dbReference type="InterPro" id="IPR020095">
    <property type="entry name" value="PsdUridine_synth_TruA_C"/>
</dbReference>
<dbReference type="EMBL" id="BAABRI010000003">
    <property type="protein sequence ID" value="GAA5481424.1"/>
    <property type="molecule type" value="Genomic_DNA"/>
</dbReference>
<evidence type="ECO:0000256" key="1">
    <source>
        <dbReference type="ARBA" id="ARBA00009375"/>
    </source>
</evidence>
<comment type="subunit">
    <text evidence="4">Homodimer.</text>
</comment>
<proteinExistence type="inferred from homology"/>
<feature type="active site" description="Nucleophile" evidence="4">
    <location>
        <position position="63"/>
    </location>
</feature>
<dbReference type="InterPro" id="IPR020094">
    <property type="entry name" value="TruA/RsuA/RluB/E/F_N"/>
</dbReference>
<protein>
    <recommendedName>
        <fullName evidence="4">tRNA pseudouridine synthase A</fullName>
        <ecNumber evidence="4">5.4.99.12</ecNumber>
    </recommendedName>
    <alternativeName>
        <fullName evidence="4">tRNA pseudouridine(38-40) synthase</fullName>
    </alternativeName>
    <alternativeName>
        <fullName evidence="4">tRNA pseudouridylate synthase I</fullName>
    </alternativeName>
    <alternativeName>
        <fullName evidence="4">tRNA-uridine isomerase I</fullName>
    </alternativeName>
</protein>
<feature type="domain" description="Pseudouridine synthase I TruA alpha/beta" evidence="6">
    <location>
        <begin position="20"/>
        <end position="116"/>
    </location>
</feature>
<evidence type="ECO:0000256" key="5">
    <source>
        <dbReference type="RuleBase" id="RU003792"/>
    </source>
</evidence>
<evidence type="ECO:0000313" key="7">
    <source>
        <dbReference type="EMBL" id="GAA5481424.1"/>
    </source>
</evidence>
<comment type="function">
    <text evidence="4">Formation of pseudouridine at positions 38, 39 and 40 in the anticodon stem and loop of transfer RNAs.</text>
</comment>
<feature type="binding site" evidence="4">
    <location>
        <position position="123"/>
    </location>
    <ligand>
        <name>substrate</name>
    </ligand>
</feature>
<evidence type="ECO:0000256" key="2">
    <source>
        <dbReference type="ARBA" id="ARBA00022694"/>
    </source>
</evidence>
<dbReference type="Pfam" id="PF01416">
    <property type="entry name" value="PseudoU_synth_1"/>
    <property type="match status" value="2"/>
</dbReference>
<reference evidence="7 8" key="1">
    <citation type="submission" date="2024-02" db="EMBL/GenBank/DDBJ databases">
        <title>Haloferula sargassicola NBRC 104335.</title>
        <authorList>
            <person name="Ichikawa N."/>
            <person name="Katano-Makiyama Y."/>
            <person name="Hidaka K."/>
        </authorList>
    </citation>
    <scope>NUCLEOTIDE SEQUENCE [LARGE SCALE GENOMIC DNA]</scope>
    <source>
        <strain evidence="7 8">NBRC 104335</strain>
    </source>
</reference>
<dbReference type="Gene3D" id="3.30.70.580">
    <property type="entry name" value="Pseudouridine synthase I, catalytic domain, N-terminal subdomain"/>
    <property type="match status" value="1"/>
</dbReference>
<dbReference type="NCBIfam" id="TIGR00071">
    <property type="entry name" value="hisT_truA"/>
    <property type="match status" value="1"/>
</dbReference>
<comment type="catalytic activity">
    <reaction evidence="4 5">
        <text>uridine(38/39/40) in tRNA = pseudouridine(38/39/40) in tRNA</text>
        <dbReference type="Rhea" id="RHEA:22376"/>
        <dbReference type="Rhea" id="RHEA-COMP:10085"/>
        <dbReference type="Rhea" id="RHEA-COMP:10087"/>
        <dbReference type="ChEBI" id="CHEBI:65314"/>
        <dbReference type="ChEBI" id="CHEBI:65315"/>
        <dbReference type="EC" id="5.4.99.12"/>
    </reaction>
</comment>
<dbReference type="Gene3D" id="3.30.70.660">
    <property type="entry name" value="Pseudouridine synthase I, catalytic domain, C-terminal subdomain"/>
    <property type="match status" value="1"/>
</dbReference>
<evidence type="ECO:0000256" key="4">
    <source>
        <dbReference type="HAMAP-Rule" id="MF_00171"/>
    </source>
</evidence>
<gene>
    <name evidence="7" type="primary">truA_1</name>
    <name evidence="4" type="synonym">truA</name>
    <name evidence="7" type="ORF">Hsar01_00633</name>
</gene>
<sequence length="267" mass="28724">MNRGRHGPKLGAVRLLLTLAYDGRPFDGWQSQPGGNTVQDLLENAASAIAKQPLRVHGSGRTDAGVHALAQTAHFDPPEGLTMGPDNWLAALNTKLPRTIRVMAAREVDAGFHARFSACGKTYHYELSTSPVLTPFRHGLAWHLPRGLDAGLLAAALDAYRGRHDFEAFCARRGNETEATDHHRTLTRAEVSPSGGGLRLTFTGDGFLYKMVRLLVGTAVQVATDRMPLGEIAALLDQPAGLPHGRSSHCAPADGLFLEAVHYDSPS</sequence>
<keyword evidence="3 4" id="KW-0413">Isomerase</keyword>
<name>A0ABP9UN17_9BACT</name>
<keyword evidence="8" id="KW-1185">Reference proteome</keyword>
<dbReference type="CDD" id="cd02570">
    <property type="entry name" value="PseudoU_synth_EcTruA"/>
    <property type="match status" value="1"/>
</dbReference>
<organism evidence="7 8">
    <name type="scientific">Haloferula sargassicola</name>
    <dbReference type="NCBI Taxonomy" id="490096"/>
    <lineage>
        <taxon>Bacteria</taxon>
        <taxon>Pseudomonadati</taxon>
        <taxon>Verrucomicrobiota</taxon>
        <taxon>Verrucomicrobiia</taxon>
        <taxon>Verrucomicrobiales</taxon>
        <taxon>Verrucomicrobiaceae</taxon>
        <taxon>Haloferula</taxon>
    </lineage>
</organism>
<dbReference type="PANTHER" id="PTHR11142:SF0">
    <property type="entry name" value="TRNA PSEUDOURIDINE SYNTHASE-LIKE 1"/>
    <property type="match status" value="1"/>
</dbReference>